<evidence type="ECO:0000259" key="8">
    <source>
        <dbReference type="PROSITE" id="PS51837"/>
    </source>
</evidence>
<keyword evidence="7" id="KW-0812">Transmembrane</keyword>
<comment type="similarity">
    <text evidence="2">Belongs to the CDIP1/LITAF family.</text>
</comment>
<keyword evidence="10" id="KW-1185">Reference proteome</keyword>
<gene>
    <name evidence="9" type="ORF">BSTOLATCC_MIC62329</name>
</gene>
<feature type="domain" description="LITAF" evidence="8">
    <location>
        <begin position="54"/>
        <end position="135"/>
    </location>
</feature>
<evidence type="ECO:0000256" key="5">
    <source>
        <dbReference type="ARBA" id="ARBA00023136"/>
    </source>
</evidence>
<sequence>MNEEQKREELGSGDKSSSIEDADSEVGEEPKVNAIYGKSMNLFGRESFKVEIFDEDIPDILPTIWRKKSQIATCTHCKLTIETKTKKEAGFGCLLFFSSFLAIGGCCWIPCIFPMFRDTVHYCPKCKNRLGCRSFL</sequence>
<feature type="compositionally biased region" description="Basic and acidic residues" evidence="6">
    <location>
        <begin position="1"/>
        <end position="12"/>
    </location>
</feature>
<dbReference type="AlphaFoldDB" id="A0AAU9K9N7"/>
<name>A0AAU9K9N7_9CILI</name>
<reference evidence="9" key="1">
    <citation type="submission" date="2021-09" db="EMBL/GenBank/DDBJ databases">
        <authorList>
            <consortium name="AG Swart"/>
            <person name="Singh M."/>
            <person name="Singh A."/>
            <person name="Seah K."/>
            <person name="Emmerich C."/>
        </authorList>
    </citation>
    <scope>NUCLEOTIDE SEQUENCE</scope>
    <source>
        <strain evidence="9">ATCC30299</strain>
    </source>
</reference>
<organism evidence="9 10">
    <name type="scientific">Blepharisma stoltei</name>
    <dbReference type="NCBI Taxonomy" id="1481888"/>
    <lineage>
        <taxon>Eukaryota</taxon>
        <taxon>Sar</taxon>
        <taxon>Alveolata</taxon>
        <taxon>Ciliophora</taxon>
        <taxon>Postciliodesmatophora</taxon>
        <taxon>Heterotrichea</taxon>
        <taxon>Heterotrichida</taxon>
        <taxon>Blepharismidae</taxon>
        <taxon>Blepharisma</taxon>
    </lineage>
</organism>
<evidence type="ECO:0000256" key="1">
    <source>
        <dbReference type="ARBA" id="ARBA00004170"/>
    </source>
</evidence>
<accession>A0AAU9K9N7</accession>
<dbReference type="PROSITE" id="PS51837">
    <property type="entry name" value="LITAF"/>
    <property type="match status" value="1"/>
</dbReference>
<evidence type="ECO:0000256" key="3">
    <source>
        <dbReference type="ARBA" id="ARBA00022723"/>
    </source>
</evidence>
<dbReference type="InterPro" id="IPR006629">
    <property type="entry name" value="LITAF"/>
</dbReference>
<evidence type="ECO:0000256" key="6">
    <source>
        <dbReference type="SAM" id="MobiDB-lite"/>
    </source>
</evidence>
<proteinExistence type="inferred from homology"/>
<dbReference type="PANTHER" id="PTHR23292:SF6">
    <property type="entry name" value="FI16602P1-RELATED"/>
    <property type="match status" value="1"/>
</dbReference>
<keyword evidence="3" id="KW-0479">Metal-binding</keyword>
<dbReference type="PANTHER" id="PTHR23292">
    <property type="entry name" value="LIPOPOLYSACCHARIDE-INDUCED TUMOR NECROSIS FACTOR-ALPHA FACTOR"/>
    <property type="match status" value="1"/>
</dbReference>
<dbReference type="InterPro" id="IPR037519">
    <property type="entry name" value="LITAF_fam"/>
</dbReference>
<dbReference type="Proteomes" id="UP001162131">
    <property type="component" value="Unassembled WGS sequence"/>
</dbReference>
<feature type="transmembrane region" description="Helical" evidence="7">
    <location>
        <begin position="94"/>
        <end position="116"/>
    </location>
</feature>
<keyword evidence="7" id="KW-1133">Transmembrane helix</keyword>
<dbReference type="Pfam" id="PF10601">
    <property type="entry name" value="zf-LITAF-like"/>
    <property type="match status" value="1"/>
</dbReference>
<dbReference type="GO" id="GO:0008270">
    <property type="term" value="F:zinc ion binding"/>
    <property type="evidence" value="ECO:0007669"/>
    <property type="project" value="TreeGrafter"/>
</dbReference>
<dbReference type="GO" id="GO:0016020">
    <property type="term" value="C:membrane"/>
    <property type="evidence" value="ECO:0007669"/>
    <property type="project" value="UniProtKB-SubCell"/>
</dbReference>
<protein>
    <recommendedName>
        <fullName evidence="8">LITAF domain-containing protein</fullName>
    </recommendedName>
</protein>
<evidence type="ECO:0000256" key="4">
    <source>
        <dbReference type="ARBA" id="ARBA00022833"/>
    </source>
</evidence>
<evidence type="ECO:0000313" key="9">
    <source>
        <dbReference type="EMBL" id="CAG9334744.1"/>
    </source>
</evidence>
<keyword evidence="5 7" id="KW-0472">Membrane</keyword>
<dbReference type="EMBL" id="CAJZBQ010000060">
    <property type="protein sequence ID" value="CAG9334744.1"/>
    <property type="molecule type" value="Genomic_DNA"/>
</dbReference>
<feature type="region of interest" description="Disordered" evidence="6">
    <location>
        <begin position="1"/>
        <end position="30"/>
    </location>
</feature>
<keyword evidence="4" id="KW-0862">Zinc</keyword>
<evidence type="ECO:0000256" key="7">
    <source>
        <dbReference type="SAM" id="Phobius"/>
    </source>
</evidence>
<evidence type="ECO:0000313" key="10">
    <source>
        <dbReference type="Proteomes" id="UP001162131"/>
    </source>
</evidence>
<dbReference type="SMART" id="SM00714">
    <property type="entry name" value="LITAF"/>
    <property type="match status" value="1"/>
</dbReference>
<evidence type="ECO:0000256" key="2">
    <source>
        <dbReference type="ARBA" id="ARBA00005975"/>
    </source>
</evidence>
<comment type="caution">
    <text evidence="9">The sequence shown here is derived from an EMBL/GenBank/DDBJ whole genome shotgun (WGS) entry which is preliminary data.</text>
</comment>
<comment type="subcellular location">
    <subcellularLocation>
        <location evidence="1">Membrane</location>
        <topology evidence="1">Peripheral membrane protein</topology>
    </subcellularLocation>
</comment>